<name>A0A5M3MRR1_CONPW</name>
<reference evidence="3" key="1">
    <citation type="journal article" date="2012" name="Science">
        <title>The Paleozoic origin of enzymatic lignin decomposition reconstructed from 31 fungal genomes.</title>
        <authorList>
            <person name="Floudas D."/>
            <person name="Binder M."/>
            <person name="Riley R."/>
            <person name="Barry K."/>
            <person name="Blanchette R.A."/>
            <person name="Henrissat B."/>
            <person name="Martinez A.T."/>
            <person name="Otillar R."/>
            <person name="Spatafora J.W."/>
            <person name="Yadav J.S."/>
            <person name="Aerts A."/>
            <person name="Benoit I."/>
            <person name="Boyd A."/>
            <person name="Carlson A."/>
            <person name="Copeland A."/>
            <person name="Coutinho P.M."/>
            <person name="de Vries R.P."/>
            <person name="Ferreira P."/>
            <person name="Findley K."/>
            <person name="Foster B."/>
            <person name="Gaskell J."/>
            <person name="Glotzer D."/>
            <person name="Gorecki P."/>
            <person name="Heitman J."/>
            <person name="Hesse C."/>
            <person name="Hori C."/>
            <person name="Igarashi K."/>
            <person name="Jurgens J.A."/>
            <person name="Kallen N."/>
            <person name="Kersten P."/>
            <person name="Kohler A."/>
            <person name="Kuees U."/>
            <person name="Kumar T.K.A."/>
            <person name="Kuo A."/>
            <person name="LaButti K."/>
            <person name="Larrondo L.F."/>
            <person name="Lindquist E."/>
            <person name="Ling A."/>
            <person name="Lombard V."/>
            <person name="Lucas S."/>
            <person name="Lundell T."/>
            <person name="Martin R."/>
            <person name="McLaughlin D.J."/>
            <person name="Morgenstern I."/>
            <person name="Morin E."/>
            <person name="Murat C."/>
            <person name="Nagy L.G."/>
            <person name="Nolan M."/>
            <person name="Ohm R.A."/>
            <person name="Patyshakuliyeva A."/>
            <person name="Rokas A."/>
            <person name="Ruiz-Duenas F.J."/>
            <person name="Sabat G."/>
            <person name="Salamov A."/>
            <person name="Samejima M."/>
            <person name="Schmutz J."/>
            <person name="Slot J.C."/>
            <person name="St John F."/>
            <person name="Stenlid J."/>
            <person name="Sun H."/>
            <person name="Sun S."/>
            <person name="Syed K."/>
            <person name="Tsang A."/>
            <person name="Wiebenga A."/>
            <person name="Young D."/>
            <person name="Pisabarro A."/>
            <person name="Eastwood D.C."/>
            <person name="Martin F."/>
            <person name="Cullen D."/>
            <person name="Grigoriev I.V."/>
            <person name="Hibbett D.S."/>
        </authorList>
    </citation>
    <scope>NUCLEOTIDE SEQUENCE [LARGE SCALE GENOMIC DNA]</scope>
    <source>
        <strain evidence="3">RWD-64-598 SS2</strain>
    </source>
</reference>
<proteinExistence type="predicted"/>
<keyword evidence="3" id="KW-1185">Reference proteome</keyword>
<dbReference type="KEGG" id="cput:CONPUDRAFT_54267"/>
<dbReference type="RefSeq" id="XP_007767374.1">
    <property type="nucleotide sequence ID" value="XM_007769184.1"/>
</dbReference>
<gene>
    <name evidence="2" type="ORF">CONPUDRAFT_54267</name>
</gene>
<evidence type="ECO:0000259" key="1">
    <source>
        <dbReference type="Pfam" id="PF18803"/>
    </source>
</evidence>
<dbReference type="InterPro" id="IPR040521">
    <property type="entry name" value="KDZ"/>
</dbReference>
<dbReference type="AlphaFoldDB" id="A0A5M3MRR1"/>
<dbReference type="OrthoDB" id="3192989at2759"/>
<dbReference type="GeneID" id="19207649"/>
<evidence type="ECO:0000313" key="3">
    <source>
        <dbReference type="Proteomes" id="UP000053558"/>
    </source>
</evidence>
<organism evidence="2 3">
    <name type="scientific">Coniophora puteana (strain RWD-64-598)</name>
    <name type="common">Brown rot fungus</name>
    <dbReference type="NCBI Taxonomy" id="741705"/>
    <lineage>
        <taxon>Eukaryota</taxon>
        <taxon>Fungi</taxon>
        <taxon>Dikarya</taxon>
        <taxon>Basidiomycota</taxon>
        <taxon>Agaricomycotina</taxon>
        <taxon>Agaricomycetes</taxon>
        <taxon>Agaricomycetidae</taxon>
        <taxon>Boletales</taxon>
        <taxon>Coniophorineae</taxon>
        <taxon>Coniophoraceae</taxon>
        <taxon>Coniophora</taxon>
    </lineage>
</organism>
<dbReference type="PANTHER" id="PTHR33096">
    <property type="entry name" value="CXC2 DOMAIN-CONTAINING PROTEIN"/>
    <property type="match status" value="1"/>
</dbReference>
<dbReference type="PANTHER" id="PTHR33096:SF1">
    <property type="entry name" value="CXC1-LIKE CYSTEINE CLUSTER ASSOCIATED WITH KDZ TRANSPOSASES DOMAIN-CONTAINING PROTEIN"/>
    <property type="match status" value="1"/>
</dbReference>
<feature type="non-terminal residue" evidence="2">
    <location>
        <position position="1"/>
    </location>
</feature>
<feature type="domain" description="CxC2-like cysteine cluster KDZ transposase-associated" evidence="1">
    <location>
        <begin position="144"/>
        <end position="228"/>
    </location>
</feature>
<dbReference type="Pfam" id="PF18803">
    <property type="entry name" value="CxC2"/>
    <property type="match status" value="1"/>
</dbReference>
<sequence>HEYLRDWQAQRSVYLHTVADLHQRSLVHTAPDGDQQLPMCKWCQKREPTWRCDDCFAFPEGCQDCFRSAHQHLPFHNVHTWTGTHYEPSFLSKSGLVIYLGHGGTKCPTAAEVGEDRDEGVGLGLKERLSVRLGLRKSFTRKHTDGDGNMNMVVVDTNGLHQIPVNFCRCEGKVGDDVQLLQHGLYPASQTAPRTAFTFRVLDEFLLQNRECKVPAMSYISHLQRKTMESMPQEVPVRYAELNRCSQQWRLLNALLHHGEHASAVADGKKSEDHQLHLKQGSLATVCPGCPRPQINMPDGWQADPDGWKYGVTLCMDGNFKADHLRMRKQVNDVPMTDGAAYMTESKAYQEHLHTYPDKKEVSTCNAHRAVTQANQTRGLHKDVTGIAALACARHGFFIPGTVVDFQKGEKFANIDWALWMGILWYFGVLRVLVLYDIWCIFGIHLLARFAKSNYMNIPLNVTIMGGIGQFHVHGHKDACVARWSPAYILGAGNVDGEILETLWAALNEISRSTRSMTTSHRKEVLDDHMDDSNWKKLVRIVLSLAEKWKRAIKEFPEAQEAFVDLTAMAGPELVAVWTAQLEQAQADRMSDPAAMDILNVQVDDMPTQADIQTELSTHVRRVAGQLSTVDWIADGMEIQSLTCPIRLRVKELVKAAAGNEQVEADHKAREARRTLDNRMRVWLNDAPRIMGSLAYDIPDPIADGGPEDVVLPLPSHFGVNICQQNDIATLAHQETELRHGQMNDAINEVKILVGRKAMVYTQDIRSSTGSVRKRTRAQDKLVRADDELHRHVNIYETARKAAERLGEPDPKYKELKSAHLVARTTSVAASLRGTKNEHLPWFWRVEIEKAERDGGLEWMETFDRIQWMRAKCRRDRWREEIIILQEEMKRVPKSFQYEANKWADRVQNGGAGYSAFAHGQQARWNNLKQMAEATFETLPSAPSSI</sequence>
<dbReference type="OMA" id="YRREANI"/>
<evidence type="ECO:0000313" key="2">
    <source>
        <dbReference type="EMBL" id="EIW81842.1"/>
    </source>
</evidence>
<accession>A0A5M3MRR1</accession>
<dbReference type="InterPro" id="IPR041457">
    <property type="entry name" value="CxC2_KDZ-assoc"/>
</dbReference>
<protein>
    <recommendedName>
        <fullName evidence="1">CxC2-like cysteine cluster KDZ transposase-associated domain-containing protein</fullName>
    </recommendedName>
</protein>
<dbReference type="CDD" id="cd19757">
    <property type="entry name" value="Bbox1"/>
    <property type="match status" value="1"/>
</dbReference>
<dbReference type="Pfam" id="PF18758">
    <property type="entry name" value="KDZ"/>
    <property type="match status" value="1"/>
</dbReference>
<dbReference type="EMBL" id="JH711577">
    <property type="protein sequence ID" value="EIW81842.1"/>
    <property type="molecule type" value="Genomic_DNA"/>
</dbReference>
<comment type="caution">
    <text evidence="2">The sequence shown here is derived from an EMBL/GenBank/DDBJ whole genome shotgun (WGS) entry which is preliminary data.</text>
</comment>
<dbReference type="Proteomes" id="UP000053558">
    <property type="component" value="Unassembled WGS sequence"/>
</dbReference>